<reference evidence="7" key="1">
    <citation type="journal article" date="2019" name="Int. J. Syst. Evol. Microbiol.">
        <title>The Global Catalogue of Microorganisms (GCM) 10K type strain sequencing project: providing services to taxonomists for standard genome sequencing and annotation.</title>
        <authorList>
            <consortium name="The Broad Institute Genomics Platform"/>
            <consortium name="The Broad Institute Genome Sequencing Center for Infectious Disease"/>
            <person name="Wu L."/>
            <person name="Ma J."/>
        </authorList>
    </citation>
    <scope>NUCLEOTIDE SEQUENCE [LARGE SCALE GENOMIC DNA]</scope>
    <source>
        <strain evidence="7">CGMCC 1.7693</strain>
    </source>
</reference>
<gene>
    <name evidence="6" type="primary">licA</name>
    <name evidence="6" type="ORF">GCM10011346_22940</name>
</gene>
<evidence type="ECO:0000313" key="7">
    <source>
        <dbReference type="Proteomes" id="UP000641206"/>
    </source>
</evidence>
<dbReference type="EMBL" id="BMLW01000006">
    <property type="protein sequence ID" value="GGP11305.1"/>
    <property type="molecule type" value="Genomic_DNA"/>
</dbReference>
<keyword evidence="2" id="KW-0762">Sugar transport</keyword>
<organism evidence="6 7">
    <name type="scientific">Oceanobacillus neutriphilus</name>
    <dbReference type="NCBI Taxonomy" id="531815"/>
    <lineage>
        <taxon>Bacteria</taxon>
        <taxon>Bacillati</taxon>
        <taxon>Bacillota</taxon>
        <taxon>Bacilli</taxon>
        <taxon>Bacillales</taxon>
        <taxon>Bacillaceae</taxon>
        <taxon>Oceanobacillus</taxon>
    </lineage>
</organism>
<accession>A0ABQ2NV35</accession>
<evidence type="ECO:0000256" key="2">
    <source>
        <dbReference type="ARBA" id="ARBA00022597"/>
    </source>
</evidence>
<dbReference type="PANTHER" id="PTHR34382:SF7">
    <property type="entry name" value="PTS SYSTEM N,N'-DIACETYLCHITOBIOSE-SPECIFIC EIIA COMPONENT"/>
    <property type="match status" value="1"/>
</dbReference>
<dbReference type="Gene3D" id="1.20.58.80">
    <property type="entry name" value="Phosphotransferase system, lactose/cellobiose-type IIA subunit"/>
    <property type="match status" value="1"/>
</dbReference>
<keyword evidence="4" id="KW-0598">Phosphotransferase system</keyword>
<name>A0ABQ2NV35_9BACI</name>
<dbReference type="Pfam" id="PF02255">
    <property type="entry name" value="PTS_IIA"/>
    <property type="match status" value="1"/>
</dbReference>
<dbReference type="Proteomes" id="UP000641206">
    <property type="component" value="Unassembled WGS sequence"/>
</dbReference>
<dbReference type="RefSeq" id="WP_188734575.1">
    <property type="nucleotide sequence ID" value="NZ_BMLW01000006.1"/>
</dbReference>
<dbReference type="PIRSF" id="PIRSF000699">
    <property type="entry name" value="PTS_IILac_III"/>
    <property type="match status" value="1"/>
</dbReference>
<keyword evidence="7" id="KW-1185">Reference proteome</keyword>
<comment type="caution">
    <text evidence="6">The sequence shown here is derived from an EMBL/GenBank/DDBJ whole genome shotgun (WGS) entry which is preliminary data.</text>
</comment>
<evidence type="ECO:0000256" key="3">
    <source>
        <dbReference type="ARBA" id="ARBA00022679"/>
    </source>
</evidence>
<dbReference type="PROSITE" id="PS51095">
    <property type="entry name" value="PTS_EIIA_TYPE_3"/>
    <property type="match status" value="1"/>
</dbReference>
<feature type="modified residue" description="Phosphohistidine; by HPr" evidence="5">
    <location>
        <position position="78"/>
    </location>
</feature>
<dbReference type="InterPro" id="IPR003188">
    <property type="entry name" value="PTS_IIA_lac/cel"/>
</dbReference>
<evidence type="ECO:0000256" key="5">
    <source>
        <dbReference type="PROSITE-ProRule" id="PRU00418"/>
    </source>
</evidence>
<evidence type="ECO:0000256" key="1">
    <source>
        <dbReference type="ARBA" id="ARBA00022448"/>
    </source>
</evidence>
<evidence type="ECO:0000256" key="4">
    <source>
        <dbReference type="ARBA" id="ARBA00022683"/>
    </source>
</evidence>
<dbReference type="PANTHER" id="PTHR34382">
    <property type="entry name" value="PTS SYSTEM N,N'-DIACETYLCHITOBIOSE-SPECIFIC EIIA COMPONENT"/>
    <property type="match status" value="1"/>
</dbReference>
<dbReference type="SUPFAM" id="SSF46973">
    <property type="entry name" value="Enzyme IIa from lactose specific PTS, IIa-lac"/>
    <property type="match status" value="1"/>
</dbReference>
<protein>
    <submittedName>
        <fullName evidence="6">Lichenan-specific phosphotransferase enzyme IIA component</fullName>
    </submittedName>
</protein>
<proteinExistence type="predicted"/>
<dbReference type="CDD" id="cd00215">
    <property type="entry name" value="PTS_IIA_lac"/>
    <property type="match status" value="1"/>
</dbReference>
<keyword evidence="1" id="KW-0813">Transport</keyword>
<evidence type="ECO:0000313" key="6">
    <source>
        <dbReference type="EMBL" id="GGP11305.1"/>
    </source>
</evidence>
<sequence length="103" mass="11592">MDQSKMTETAFQIILYAGNGKSNAMEAIQVAKEGKFDEADRLLQAAGDELTNAHHYQTALLQNEAKGDKQDINLLLVHSQDHLMNAMTTRDLAIEIIELYRMK</sequence>
<dbReference type="InterPro" id="IPR036542">
    <property type="entry name" value="PTS_IIA_lac/cel_sf"/>
</dbReference>
<keyword evidence="3" id="KW-0808">Transferase</keyword>